<protein>
    <submittedName>
        <fullName evidence="2">GntR family transcriptional regulator</fullName>
    </submittedName>
</protein>
<dbReference type="InterPro" id="IPR050679">
    <property type="entry name" value="Bact_HTH_transcr_reg"/>
</dbReference>
<dbReference type="PANTHER" id="PTHR44846">
    <property type="entry name" value="MANNOSYL-D-GLYCERATE TRANSPORT/METABOLISM SYSTEM REPRESSOR MNGR-RELATED"/>
    <property type="match status" value="1"/>
</dbReference>
<organism evidence="2 3">
    <name type="scientific">Marinomonas rhodophyticola</name>
    <dbReference type="NCBI Taxonomy" id="2992803"/>
    <lineage>
        <taxon>Bacteria</taxon>
        <taxon>Pseudomonadati</taxon>
        <taxon>Pseudomonadota</taxon>
        <taxon>Gammaproteobacteria</taxon>
        <taxon>Oceanospirillales</taxon>
        <taxon>Oceanospirillaceae</taxon>
        <taxon>Marinomonas</taxon>
    </lineage>
</organism>
<dbReference type="PANTHER" id="PTHR44846:SF1">
    <property type="entry name" value="MANNOSYL-D-GLYCERATE TRANSPORT_METABOLISM SYSTEM REPRESSOR MNGR-RELATED"/>
    <property type="match status" value="1"/>
</dbReference>
<dbReference type="SUPFAM" id="SSF64288">
    <property type="entry name" value="Chorismate lyase-like"/>
    <property type="match status" value="1"/>
</dbReference>
<dbReference type="InterPro" id="IPR028978">
    <property type="entry name" value="Chorismate_lyase_/UTRA_dom_sf"/>
</dbReference>
<proteinExistence type="predicted"/>
<name>A0ABT3KJH4_9GAMM</name>
<accession>A0ABT3KJH4</accession>
<dbReference type="Pfam" id="PF07702">
    <property type="entry name" value="UTRA"/>
    <property type="match status" value="1"/>
</dbReference>
<dbReference type="EMBL" id="JAPEUL010000009">
    <property type="protein sequence ID" value="MCW4630714.1"/>
    <property type="molecule type" value="Genomic_DNA"/>
</dbReference>
<dbReference type="InterPro" id="IPR036388">
    <property type="entry name" value="WH-like_DNA-bd_sf"/>
</dbReference>
<evidence type="ECO:0000313" key="2">
    <source>
        <dbReference type="EMBL" id="MCW4630714.1"/>
    </source>
</evidence>
<evidence type="ECO:0000313" key="3">
    <source>
        <dbReference type="Proteomes" id="UP001431181"/>
    </source>
</evidence>
<dbReference type="Proteomes" id="UP001431181">
    <property type="component" value="Unassembled WGS sequence"/>
</dbReference>
<dbReference type="InterPro" id="IPR011663">
    <property type="entry name" value="UTRA"/>
</dbReference>
<reference evidence="2" key="1">
    <citation type="submission" date="2022-11" db="EMBL/GenBank/DDBJ databases">
        <title>Marinomonas sp. nov., isolated from marine algae.</title>
        <authorList>
            <person name="Choi D.G."/>
            <person name="Kim J.M."/>
            <person name="Lee J.K."/>
            <person name="Baek J.H."/>
            <person name="Jeon C.O."/>
        </authorList>
    </citation>
    <scope>NUCLEOTIDE SEQUENCE</scope>
    <source>
        <strain evidence="2">KJ51-3</strain>
    </source>
</reference>
<sequence length="202" mass="22405">MSRFTARNALKQLEEVGKIERQQGKGSVVLADRPVRFNSTWSTIDELIEHANQVRVSFTSVKTVFVDAELSAKTGFNVGSKLSEFKGVRFGKSANAEIPLCSIVVWIDAKYASSLDQLDNLGSTIISWLKTTHQLEPVEVRQKISAQIIGDDLAKVLKTDSGIAGLNIKRTYLDKRGVTIEATTTVFPSYLFEYETTISSRN</sequence>
<gene>
    <name evidence="2" type="ORF">ONZ52_17965</name>
</gene>
<dbReference type="SMART" id="SM00866">
    <property type="entry name" value="UTRA"/>
    <property type="match status" value="1"/>
</dbReference>
<dbReference type="Gene3D" id="1.10.10.10">
    <property type="entry name" value="Winged helix-like DNA-binding domain superfamily/Winged helix DNA-binding domain"/>
    <property type="match status" value="1"/>
</dbReference>
<evidence type="ECO:0000259" key="1">
    <source>
        <dbReference type="SMART" id="SM00866"/>
    </source>
</evidence>
<comment type="caution">
    <text evidence="2">The sequence shown here is derived from an EMBL/GenBank/DDBJ whole genome shotgun (WGS) entry which is preliminary data.</text>
</comment>
<feature type="domain" description="UbiC transcription regulator-associated" evidence="1">
    <location>
        <begin position="49"/>
        <end position="193"/>
    </location>
</feature>
<keyword evidence="3" id="KW-1185">Reference proteome</keyword>
<dbReference type="Gene3D" id="3.40.1410.10">
    <property type="entry name" value="Chorismate lyase-like"/>
    <property type="match status" value="1"/>
</dbReference>